<evidence type="ECO:0000256" key="1">
    <source>
        <dbReference type="SAM" id="MobiDB-lite"/>
    </source>
</evidence>
<name>A0A7Y0MYD1_VIBAL</name>
<feature type="compositionally biased region" description="Polar residues" evidence="1">
    <location>
        <begin position="52"/>
        <end position="61"/>
    </location>
</feature>
<feature type="region of interest" description="Disordered" evidence="1">
    <location>
        <begin position="25"/>
        <end position="61"/>
    </location>
</feature>
<accession>A0A7Y0MYD1</accession>
<comment type="caution">
    <text evidence="2">The sequence shown here is derived from an EMBL/GenBank/DDBJ whole genome shotgun (WGS) entry which is preliminary data.</text>
</comment>
<dbReference type="AlphaFoldDB" id="A0A7Y0MYD1"/>
<reference evidence="2 3" key="1">
    <citation type="submission" date="2020-04" db="EMBL/GenBank/DDBJ databases">
        <title>Whole-genome sequencing of Vibrio spp. from China reveals different genetic environments of blaCTX-M-14 among diverse lineages.</title>
        <authorList>
            <person name="Zheng Z."/>
            <person name="Ye L."/>
            <person name="Chen S."/>
        </authorList>
    </citation>
    <scope>NUCLEOTIDE SEQUENCE [LARGE SCALE GENOMIC DNA]</scope>
    <source>
        <strain evidence="2 3">Vb1636</strain>
    </source>
</reference>
<organism evidence="2 3">
    <name type="scientific">Vibrio alginolyticus</name>
    <dbReference type="NCBI Taxonomy" id="663"/>
    <lineage>
        <taxon>Bacteria</taxon>
        <taxon>Pseudomonadati</taxon>
        <taxon>Pseudomonadota</taxon>
        <taxon>Gammaproteobacteria</taxon>
        <taxon>Vibrionales</taxon>
        <taxon>Vibrionaceae</taxon>
        <taxon>Vibrio</taxon>
    </lineage>
</organism>
<proteinExistence type="predicted"/>
<dbReference type="Proteomes" id="UP000565155">
    <property type="component" value="Unassembled WGS sequence"/>
</dbReference>
<evidence type="ECO:0000313" key="3">
    <source>
        <dbReference type="Proteomes" id="UP000565155"/>
    </source>
</evidence>
<dbReference type="EMBL" id="JABCMA010000025">
    <property type="protein sequence ID" value="NMR75585.1"/>
    <property type="molecule type" value="Genomic_DNA"/>
</dbReference>
<evidence type="ECO:0000313" key="2">
    <source>
        <dbReference type="EMBL" id="NMR75585.1"/>
    </source>
</evidence>
<sequence>MALKKLTQVGGSPARKIREEIATKVDEHASKKTNPHGVTKAQVGLGNVPNYPATSSVSDTSNSKLATAGAVKQAYDKGVEGLNRGNAAYDRAEQAETNANKHTDDRISTLIGGAPAEALDTIKELGDALMDQEDAVAAITTNIAQHKSDTSNPHKVTKAQVGLSNVPNYAFTAAINDASDVKFAAAGAVKKAYDLAASKMTQAQADGRYLKLAGGTLTGGLLIDEGASNVSQLHLGHTGKRFHIETKTDGTFEVVESDVSSRLKIRKGGETTLYGSLSTTESVSSNRSVEVQGTRAGNTVPSTDHVKMDGYGLIGNRQIMYLTNGSTDAKAEVKIGVGGAHNSTPAYLTLNKSKVVSNVPIEVSGSKVVTEAFNRTEVVRTSLGSDNSWCLVANVTMPQSSSTAVIEFFGGAGFNTDLHYQSSRHQMILRASNGSPKGLNGQVITDHPSGLPFSEFGWVNTSGDNYAIYVKTRSAYSTNILIRYMCSHTITPYVSNKGATQPAGIVKGRMVTSYTSYNKDLGAINSVDGKGLELNYSAKKTWIGSRNTSYCHMETEAASGFYSYSAFTFAKGIDVMLNQSISLGGRAAFRNTDGNWLRINDLAKFTSGVFFGSSLVRTDGEFTAGSWSASARVARVAPSFYDGTWGGNGVAAFSVNKPDSTGAHWAFASYYDGTNIRAGIQILTNSDGRIRFYTNRRSNYVEVYGGNVYAGSPQSSAAHSLTRKDYVDAKFNSIPTAPVGDIMVGNDPSNTTSGVLQGHVTWHARNWAGRTTESASLMTWVNPTTGFKVVKAGTYYIEFTDYRRVRATGQDDTVSARIQVNNATKITNSCTARDNALATPTAKWVGHLNVNDTVRFISVGGEIIVGGGHFTIRYIKP</sequence>
<dbReference type="RefSeq" id="WP_169628944.1">
    <property type="nucleotide sequence ID" value="NZ_JABCMA010000025.1"/>
</dbReference>
<protein>
    <recommendedName>
        <fullName evidence="4">Tail fiber protein</fullName>
    </recommendedName>
</protein>
<gene>
    <name evidence="2" type="ORF">HKB35_18375</name>
</gene>
<evidence type="ECO:0008006" key="4">
    <source>
        <dbReference type="Google" id="ProtNLM"/>
    </source>
</evidence>